<feature type="chain" id="PRO_5004020084" evidence="1">
    <location>
        <begin position="27"/>
        <end position="349"/>
    </location>
</feature>
<dbReference type="GO" id="GO:0043546">
    <property type="term" value="F:molybdopterin cofactor binding"/>
    <property type="evidence" value="ECO:0007669"/>
    <property type="project" value="TreeGrafter"/>
</dbReference>
<dbReference type="Pfam" id="PF03404">
    <property type="entry name" value="Mo-co_dimer"/>
    <property type="match status" value="1"/>
</dbReference>
<dbReference type="GO" id="GO:0020037">
    <property type="term" value="F:heme binding"/>
    <property type="evidence" value="ECO:0007669"/>
    <property type="project" value="TreeGrafter"/>
</dbReference>
<dbReference type="SUPFAM" id="SSF56524">
    <property type="entry name" value="Oxidoreductase molybdopterin-binding domain"/>
    <property type="match status" value="1"/>
</dbReference>
<proteinExistence type="predicted"/>
<dbReference type="InterPro" id="IPR036374">
    <property type="entry name" value="OxRdtase_Mopterin-bd_sf"/>
</dbReference>
<sequence>MTRSAFLRIMLASLTLCLVAPFSSLARPWKSTHSQARRGSVLHVSGMTPDIARPPGKLPPITPVTQFYVEDISGPPDSLPREASSWTLRIAGDIARPQSLDYDDIVKRPSVTRIITLNCIGNPIGGYAIGNAKWTGLPLAQLIEEADPDFLADTMVLKGADGYHDSLPLRAAKHPGALLVHGMNGKPLTRDHGFPLRVLVPGYYGIKQVKWLKEIRIQNGPHKGYWQKLNWTQSGKVKIFSRIDHPQQGQWLEARRTTLRGVAFAGDRGIQYVQVSLDGEKSWSLAKLDKPLSPYSWVFWSYPVTFPRSGRYRIAVRAADQFSGIQRDDHRNPFPAGVSGIHRVDVNVM</sequence>
<dbReference type="PANTHER" id="PTHR19372:SF7">
    <property type="entry name" value="SULFITE OXIDASE, MITOCHONDRIAL"/>
    <property type="match status" value="1"/>
</dbReference>
<dbReference type="HOGENOM" id="CLU_003827_2_1_0"/>
<name>M1YV63_NITG3</name>
<dbReference type="STRING" id="1266370.NITGR_10051"/>
<dbReference type="AlphaFoldDB" id="M1YV63"/>
<feature type="signal peptide" evidence="1">
    <location>
        <begin position="1"/>
        <end position="26"/>
    </location>
</feature>
<evidence type="ECO:0000259" key="2">
    <source>
        <dbReference type="Pfam" id="PF00174"/>
    </source>
</evidence>
<accession>M1YV63</accession>
<reference evidence="4 5" key="1">
    <citation type="journal article" date="2013" name="Front. Microbiol.">
        <title>The genome of Nitrospina gracilis illuminates the metabolism and evolution of the major marine nitrite oxidizer.</title>
        <authorList>
            <person name="Luecker S."/>
            <person name="Nowka B."/>
            <person name="Rattei T."/>
            <person name="Spieck E."/>
            <person name="and Daims H."/>
        </authorList>
    </citation>
    <scope>NUCLEOTIDE SEQUENCE [LARGE SCALE GENOMIC DNA]</scope>
    <source>
        <strain evidence="4 5">3/211</strain>
    </source>
</reference>
<dbReference type="GO" id="GO:0006790">
    <property type="term" value="P:sulfur compound metabolic process"/>
    <property type="evidence" value="ECO:0007669"/>
    <property type="project" value="TreeGrafter"/>
</dbReference>
<organism evidence="4 5">
    <name type="scientific">Nitrospina gracilis (strain 3/211)</name>
    <dbReference type="NCBI Taxonomy" id="1266370"/>
    <lineage>
        <taxon>Bacteria</taxon>
        <taxon>Pseudomonadati</taxon>
        <taxon>Nitrospinota/Tectimicrobiota group</taxon>
        <taxon>Nitrospinota</taxon>
        <taxon>Nitrospinia</taxon>
        <taxon>Nitrospinales</taxon>
        <taxon>Nitrospinaceae</taxon>
        <taxon>Nitrospina</taxon>
    </lineage>
</organism>
<feature type="domain" description="Oxidoreductase molybdopterin-binding" evidence="2">
    <location>
        <begin position="80"/>
        <end position="226"/>
    </location>
</feature>
<evidence type="ECO:0000313" key="5">
    <source>
        <dbReference type="Proteomes" id="UP000011704"/>
    </source>
</evidence>
<keyword evidence="1" id="KW-0732">Signal</keyword>
<dbReference type="Gene3D" id="3.90.420.10">
    <property type="entry name" value="Oxidoreductase, molybdopterin-binding domain"/>
    <property type="match status" value="1"/>
</dbReference>
<dbReference type="GO" id="GO:0030151">
    <property type="term" value="F:molybdenum ion binding"/>
    <property type="evidence" value="ECO:0007669"/>
    <property type="project" value="InterPro"/>
</dbReference>
<dbReference type="Proteomes" id="UP000011704">
    <property type="component" value="Unassembled WGS sequence"/>
</dbReference>
<dbReference type="SUPFAM" id="SSF81296">
    <property type="entry name" value="E set domains"/>
    <property type="match status" value="1"/>
</dbReference>
<feature type="domain" description="Moybdenum cofactor oxidoreductase dimerisation" evidence="3">
    <location>
        <begin position="240"/>
        <end position="328"/>
    </location>
</feature>
<protein>
    <submittedName>
        <fullName evidence="4">Putative Oxidoreductase, molybdopterin binding</fullName>
    </submittedName>
</protein>
<dbReference type="OrthoDB" id="9778777at2"/>
<evidence type="ECO:0000313" key="4">
    <source>
        <dbReference type="EMBL" id="CCQ89194.1"/>
    </source>
</evidence>
<keyword evidence="5" id="KW-1185">Reference proteome</keyword>
<dbReference type="EMBL" id="CAQJ01000001">
    <property type="protein sequence ID" value="CCQ89194.1"/>
    <property type="molecule type" value="Genomic_DNA"/>
</dbReference>
<dbReference type="InParanoid" id="M1YV63"/>
<comment type="caution">
    <text evidence="4">The sequence shown here is derived from an EMBL/GenBank/DDBJ whole genome shotgun (WGS) entry which is preliminary data.</text>
</comment>
<evidence type="ECO:0000256" key="1">
    <source>
        <dbReference type="SAM" id="SignalP"/>
    </source>
</evidence>
<dbReference type="GO" id="GO:0008482">
    <property type="term" value="F:sulfite oxidase activity"/>
    <property type="evidence" value="ECO:0007669"/>
    <property type="project" value="TreeGrafter"/>
</dbReference>
<dbReference type="Gene3D" id="2.60.40.650">
    <property type="match status" value="1"/>
</dbReference>
<dbReference type="InterPro" id="IPR014756">
    <property type="entry name" value="Ig_E-set"/>
</dbReference>
<dbReference type="InterPro" id="IPR005066">
    <property type="entry name" value="MoCF_OxRdtse_dimer"/>
</dbReference>
<evidence type="ECO:0000259" key="3">
    <source>
        <dbReference type="Pfam" id="PF03404"/>
    </source>
</evidence>
<gene>
    <name evidence="4" type="ORF">NITGR_10051</name>
</gene>
<dbReference type="PANTHER" id="PTHR19372">
    <property type="entry name" value="SULFITE REDUCTASE"/>
    <property type="match status" value="1"/>
</dbReference>
<dbReference type="InterPro" id="IPR000572">
    <property type="entry name" value="OxRdtase_Mopterin-bd_dom"/>
</dbReference>
<dbReference type="Pfam" id="PF00174">
    <property type="entry name" value="Oxidored_molyb"/>
    <property type="match status" value="1"/>
</dbReference>
<dbReference type="RefSeq" id="WP_005005346.1">
    <property type="nucleotide sequence ID" value="NZ_HG422173.1"/>
</dbReference>